<reference evidence="1 2" key="1">
    <citation type="submission" date="2015-08" db="EMBL/GenBank/DDBJ databases">
        <title>Next Generation Sequencing and Analysis of the Genome of Puccinia sorghi L Schw, the Causal Agent of Maize Common Rust.</title>
        <authorList>
            <person name="Rochi L."/>
            <person name="Burguener G."/>
            <person name="Darino M."/>
            <person name="Turjanski A."/>
            <person name="Kreff E."/>
            <person name="Dieguez M.J."/>
            <person name="Sacco F."/>
        </authorList>
    </citation>
    <scope>NUCLEOTIDE SEQUENCE [LARGE SCALE GENOMIC DNA]</scope>
    <source>
        <strain evidence="1 2">RO10H11247</strain>
    </source>
</reference>
<keyword evidence="2" id="KW-1185">Reference proteome</keyword>
<dbReference type="AlphaFoldDB" id="A0A0L6VRN4"/>
<dbReference type="Proteomes" id="UP000037035">
    <property type="component" value="Unassembled WGS sequence"/>
</dbReference>
<proteinExistence type="predicted"/>
<dbReference type="EMBL" id="LAVV01002410">
    <property type="protein sequence ID" value="KNZ62845.1"/>
    <property type="molecule type" value="Genomic_DNA"/>
</dbReference>
<dbReference type="OrthoDB" id="2506896at2759"/>
<protein>
    <submittedName>
        <fullName evidence="1">Uncharacterized protein</fullName>
    </submittedName>
</protein>
<name>A0A0L6VRN4_9BASI</name>
<gene>
    <name evidence="1" type="ORF">VP01_1216g3</name>
</gene>
<accession>A0A0L6VRN4</accession>
<dbReference type="VEuPathDB" id="FungiDB:VP01_1216g3"/>
<evidence type="ECO:0000313" key="2">
    <source>
        <dbReference type="Proteomes" id="UP000037035"/>
    </source>
</evidence>
<comment type="caution">
    <text evidence="1">The sequence shown here is derived from an EMBL/GenBank/DDBJ whole genome shotgun (WGS) entry which is preliminary data.</text>
</comment>
<organism evidence="1 2">
    <name type="scientific">Puccinia sorghi</name>
    <dbReference type="NCBI Taxonomy" id="27349"/>
    <lineage>
        <taxon>Eukaryota</taxon>
        <taxon>Fungi</taxon>
        <taxon>Dikarya</taxon>
        <taxon>Basidiomycota</taxon>
        <taxon>Pucciniomycotina</taxon>
        <taxon>Pucciniomycetes</taxon>
        <taxon>Pucciniales</taxon>
        <taxon>Pucciniaceae</taxon>
        <taxon>Puccinia</taxon>
    </lineage>
</organism>
<sequence length="254" mass="30047">MLQHLPQGTSFQVEKVRLECWLDWHGIKSDMDEETFRHQLYDHALARNLQNLNSAAARHVVNEFRCCRLLIHHFKLSNEPCKIGDQLLFKSKLVYSESEALRRLKLNSYLANVAYPLHWWPEDFSKDCRQFGPDPLTILKVGDALQFGSRNLIPDAPLLPWRESPERAWLITKKRQLISNCRIGYELGWFDLGWDIKLYMQLMQLTYLLYRDFSKVIQAFTEEGKLVLNLWLRRSILMTEKKNPTRKAKSIHSF</sequence>
<evidence type="ECO:0000313" key="1">
    <source>
        <dbReference type="EMBL" id="KNZ62845.1"/>
    </source>
</evidence>